<dbReference type="SUPFAM" id="SSF48452">
    <property type="entry name" value="TPR-like"/>
    <property type="match status" value="3"/>
</dbReference>
<organism evidence="3 4">
    <name type="scientific">Hermanssonia centrifuga</name>
    <dbReference type="NCBI Taxonomy" id="98765"/>
    <lineage>
        <taxon>Eukaryota</taxon>
        <taxon>Fungi</taxon>
        <taxon>Dikarya</taxon>
        <taxon>Basidiomycota</taxon>
        <taxon>Agaricomycotina</taxon>
        <taxon>Agaricomycetes</taxon>
        <taxon>Polyporales</taxon>
        <taxon>Meruliaceae</taxon>
        <taxon>Hermanssonia</taxon>
    </lineage>
</organism>
<dbReference type="InterPro" id="IPR051685">
    <property type="entry name" value="Ycf3/AcsC/BcsC/TPR_MFPF"/>
</dbReference>
<dbReference type="PANTHER" id="PTHR44943">
    <property type="entry name" value="CELLULOSE SYNTHASE OPERON PROTEIN C"/>
    <property type="match status" value="1"/>
</dbReference>
<dbReference type="Proteomes" id="UP000309038">
    <property type="component" value="Unassembled WGS sequence"/>
</dbReference>
<evidence type="ECO:0000256" key="1">
    <source>
        <dbReference type="ARBA" id="ARBA00022737"/>
    </source>
</evidence>
<dbReference type="AlphaFoldDB" id="A0A4S4KAS8"/>
<keyword evidence="1" id="KW-0677">Repeat</keyword>
<comment type="caution">
    <text evidence="3">The sequence shown here is derived from an EMBL/GenBank/DDBJ whole genome shotgun (WGS) entry which is preliminary data.</text>
</comment>
<gene>
    <name evidence="3" type="ORF">EW026_g7848</name>
</gene>
<name>A0A4S4KAS8_9APHY</name>
<dbReference type="PANTHER" id="PTHR44943:SF8">
    <property type="entry name" value="TPR REPEAT-CONTAINING PROTEIN MJ0263"/>
    <property type="match status" value="1"/>
</dbReference>
<dbReference type="InterPro" id="IPR011990">
    <property type="entry name" value="TPR-like_helical_dom_sf"/>
</dbReference>
<accession>A0A4S4KAS8</accession>
<evidence type="ECO:0000313" key="3">
    <source>
        <dbReference type="EMBL" id="THG93369.1"/>
    </source>
</evidence>
<proteinExistence type="predicted"/>
<protein>
    <submittedName>
        <fullName evidence="3">Uncharacterized protein</fullName>
    </submittedName>
</protein>
<reference evidence="3 4" key="1">
    <citation type="submission" date="2019-02" db="EMBL/GenBank/DDBJ databases">
        <title>Genome sequencing of the rare red list fungi Phlebia centrifuga.</title>
        <authorList>
            <person name="Buettner E."/>
            <person name="Kellner H."/>
        </authorList>
    </citation>
    <scope>NUCLEOTIDE SEQUENCE [LARGE SCALE GENOMIC DNA]</scope>
    <source>
        <strain evidence="3 4">DSM 108282</strain>
    </source>
</reference>
<keyword evidence="4" id="KW-1185">Reference proteome</keyword>
<dbReference type="Gene3D" id="1.25.40.10">
    <property type="entry name" value="Tetratricopeptide repeat domain"/>
    <property type="match status" value="3"/>
</dbReference>
<keyword evidence="2" id="KW-0802">TPR repeat</keyword>
<evidence type="ECO:0000313" key="4">
    <source>
        <dbReference type="Proteomes" id="UP000309038"/>
    </source>
</evidence>
<evidence type="ECO:0000256" key="2">
    <source>
        <dbReference type="ARBA" id="ARBA00022803"/>
    </source>
</evidence>
<dbReference type="EMBL" id="SGPJ01000682">
    <property type="protein sequence ID" value="THG93369.1"/>
    <property type="molecule type" value="Genomic_DNA"/>
</dbReference>
<sequence length="923" mass="102948">MLGDMINSMRTTQKWDVRDDRTAALLVKCRKGLPLLRPDHPKLPYALFFIADALKRRFEALGKIADIDDSITLLGESLAIPPSWHDGSIDDEEVLPVTALPVFLLGDALMLRFEHSKNSEDISAGIENYRMTLMLSLPDGALRQMCSPKLVRSLLLRFKDDGRKEDVDEAVQWQRELVLSSQKELDDGDIYESLVKSLSQLGNLLGIRYARFSLTIDLEEATESYEKALALLPNNDERRPRYLRDLAVSLHLTFGEKGQIKDLDGAIDRVREVIACLSDGNISLDEGEIPESLARDLNQLGDLLVLRYQKIGSVVNLEEETDSYGKALALLPNDDERRPHYLRDLAVSLHLIFEAKGQIEDLDGAIDGVREVIVCLSDGNISLDEGEILGSLAQVLGLLGGLLRIHYQKIKSVVDLEEATENYGKALALLPDNDEKLPYYLIDLAVILQETFEAKGQIEDLNGAIDRLREAIACLSSGTVPLDEGEIIVSLARHLNQLGDLLVLRYKKIGLVVNLEEATESYEKALVFLPDNSESRPHYLRDLATSLFDTFGEKGQIKDLDGAIDRMREALACLSGGIVPPDERETSISLCFLGGLLNARFKGIGEREDLDEAIQCQYQAMELDPTKRYPALGNLSAHLYALYSMTGDRSDLERALGFSREALQLCPVDDSSSRLTIKRHMAVYLNTRFKRSDRAEDLEEGLEIRRELVALTKGKDGHHNDVIDLVHSLYSQWRRDRGQLGAFDEGIQQLRDVLQTGGHDRDRMDLLDELANFMLLRHMYNAAPQYLEEAITHLRELMTLVPPGHIQRARHLTHLANALQSRFQLFRRSEDIDDAVDSAREAVPIGRDELVDSLSILAGCLNARSGSGLGDVEEAITVWQEVVSLTTGLLCASSPRLFSHANNDSTKLTALKKPSSSCGNPSL</sequence>